<gene>
    <name evidence="2" type="ORF">QCA50_009683</name>
</gene>
<dbReference type="SUPFAM" id="SSF51735">
    <property type="entry name" value="NAD(P)-binding Rossmann-fold domains"/>
    <property type="match status" value="1"/>
</dbReference>
<reference evidence="2 3" key="1">
    <citation type="submission" date="2022-09" db="EMBL/GenBank/DDBJ databases">
        <authorList>
            <person name="Palmer J.M."/>
        </authorList>
    </citation>
    <scope>NUCLEOTIDE SEQUENCE [LARGE SCALE GENOMIC DNA]</scope>
    <source>
        <strain evidence="2 3">DSM 7382</strain>
    </source>
</reference>
<keyword evidence="3" id="KW-1185">Reference proteome</keyword>
<sequence>MSTRPPVVKADLSGKTVAVIGCNTGIGLEIAKHFAIMNPARVICGCRSQEKADATVSLVKEQTGYTAAEPWVIELSNFKSVVAFAERFEKEATPSGHLVYNAAVAFDVYRKTPDGWEEMLQVNHLSAGLLTLLLLPNLVRAAEKSGDLSRVTVVSSGTHAWAKFTENEIPGNILETLNDEAQGISTRYPQTKLLNVFFTRALAAHLPSNTPIIVDAACPGFCLSDLRRNMTDQSQFDQYMPEAKTSEEGSRSIIYAALGPQGATLDDLKKFHGGYVSEDKLAEAGEWVRTEEGQRAQEKVWKETVKIASGIAPVVSANVKKYASHW</sequence>
<dbReference type="PANTHER" id="PTHR43157:SF31">
    <property type="entry name" value="PHOSPHATIDYLINOSITOL-GLYCAN BIOSYNTHESIS CLASS F PROTEIN"/>
    <property type="match status" value="1"/>
</dbReference>
<organism evidence="2 3">
    <name type="scientific">Cerrena zonata</name>
    <dbReference type="NCBI Taxonomy" id="2478898"/>
    <lineage>
        <taxon>Eukaryota</taxon>
        <taxon>Fungi</taxon>
        <taxon>Dikarya</taxon>
        <taxon>Basidiomycota</taxon>
        <taxon>Agaricomycotina</taxon>
        <taxon>Agaricomycetes</taxon>
        <taxon>Polyporales</taxon>
        <taxon>Cerrenaceae</taxon>
        <taxon>Cerrena</taxon>
    </lineage>
</organism>
<dbReference type="PANTHER" id="PTHR43157">
    <property type="entry name" value="PHOSPHATIDYLINOSITOL-GLYCAN BIOSYNTHESIS CLASS F PROTEIN-RELATED"/>
    <property type="match status" value="1"/>
</dbReference>
<keyword evidence="1" id="KW-0560">Oxidoreductase</keyword>
<accession>A0AAW0G660</accession>
<proteinExistence type="predicted"/>
<dbReference type="AlphaFoldDB" id="A0AAW0G660"/>
<protein>
    <submittedName>
        <fullName evidence="2">Uncharacterized protein</fullName>
    </submittedName>
</protein>
<dbReference type="EMBL" id="JASBNA010000014">
    <property type="protein sequence ID" value="KAK7687179.1"/>
    <property type="molecule type" value="Genomic_DNA"/>
</dbReference>
<comment type="caution">
    <text evidence="2">The sequence shown here is derived from an EMBL/GenBank/DDBJ whole genome shotgun (WGS) entry which is preliminary data.</text>
</comment>
<dbReference type="InterPro" id="IPR036291">
    <property type="entry name" value="NAD(P)-bd_dom_sf"/>
</dbReference>
<dbReference type="Proteomes" id="UP001385951">
    <property type="component" value="Unassembled WGS sequence"/>
</dbReference>
<dbReference type="Pfam" id="PF00106">
    <property type="entry name" value="adh_short"/>
    <property type="match status" value="1"/>
</dbReference>
<evidence type="ECO:0000313" key="2">
    <source>
        <dbReference type="EMBL" id="KAK7687179.1"/>
    </source>
</evidence>
<name>A0AAW0G660_9APHY</name>
<dbReference type="GO" id="GO:0016491">
    <property type="term" value="F:oxidoreductase activity"/>
    <property type="evidence" value="ECO:0007669"/>
    <property type="project" value="UniProtKB-KW"/>
</dbReference>
<dbReference type="Gene3D" id="3.40.50.720">
    <property type="entry name" value="NAD(P)-binding Rossmann-like Domain"/>
    <property type="match status" value="1"/>
</dbReference>
<dbReference type="InterPro" id="IPR002347">
    <property type="entry name" value="SDR_fam"/>
</dbReference>
<evidence type="ECO:0000256" key="1">
    <source>
        <dbReference type="ARBA" id="ARBA00023002"/>
    </source>
</evidence>
<evidence type="ECO:0000313" key="3">
    <source>
        <dbReference type="Proteomes" id="UP001385951"/>
    </source>
</evidence>